<keyword evidence="2" id="KW-1185">Reference proteome</keyword>
<reference evidence="1 2" key="1">
    <citation type="submission" date="2017-09" db="EMBL/GenBank/DDBJ databases">
        <authorList>
            <person name="Varghese N."/>
            <person name="Submissions S."/>
        </authorList>
    </citation>
    <scope>NUCLEOTIDE SEQUENCE [LARGE SCALE GENOMIC DNA]</scope>
    <source>
        <strain evidence="1 2">OK806</strain>
    </source>
</reference>
<protein>
    <submittedName>
        <fullName evidence="1">Uncharacterized protein</fullName>
    </submittedName>
</protein>
<dbReference type="EMBL" id="OCSU01000001">
    <property type="protein sequence ID" value="SOE60608.1"/>
    <property type="molecule type" value="Genomic_DNA"/>
</dbReference>
<dbReference type="AlphaFoldDB" id="A0A7Z7I401"/>
<sequence length="67" mass="7455">MKTPQSNFDWHAALHKRKIVTSGKSESGHGIEFDAFALNHYPQRFGESARHYLIGNANQGITRTAAS</sequence>
<dbReference type="Proteomes" id="UP000219522">
    <property type="component" value="Unassembled WGS sequence"/>
</dbReference>
<accession>A0A7Z7I401</accession>
<proteinExistence type="predicted"/>
<evidence type="ECO:0000313" key="2">
    <source>
        <dbReference type="Proteomes" id="UP000219522"/>
    </source>
</evidence>
<organism evidence="1 2">
    <name type="scientific">Caballeronia arationis</name>
    <dbReference type="NCBI Taxonomy" id="1777142"/>
    <lineage>
        <taxon>Bacteria</taxon>
        <taxon>Pseudomonadati</taxon>
        <taxon>Pseudomonadota</taxon>
        <taxon>Betaproteobacteria</taxon>
        <taxon>Burkholderiales</taxon>
        <taxon>Burkholderiaceae</taxon>
        <taxon>Caballeronia</taxon>
    </lineage>
</organism>
<evidence type="ECO:0000313" key="1">
    <source>
        <dbReference type="EMBL" id="SOE60608.1"/>
    </source>
</evidence>
<gene>
    <name evidence="1" type="ORF">SAMN05446927_1963</name>
</gene>
<name>A0A7Z7I401_9BURK</name>
<comment type="caution">
    <text evidence="1">The sequence shown here is derived from an EMBL/GenBank/DDBJ whole genome shotgun (WGS) entry which is preliminary data.</text>
</comment>